<dbReference type="InParanoid" id="A0A2K1KHK0"/>
<keyword evidence="3" id="KW-1185">Reference proteome</keyword>
<dbReference type="Gramene" id="Pp3c6_29358V3.1">
    <property type="protein sequence ID" value="Pp3c6_29358V3.1"/>
    <property type="gene ID" value="Pp3c6_29358"/>
</dbReference>
<protein>
    <submittedName>
        <fullName evidence="1 2">Uncharacterized protein</fullName>
    </submittedName>
</protein>
<reference evidence="1 3" key="1">
    <citation type="journal article" date="2008" name="Science">
        <title>The Physcomitrella genome reveals evolutionary insights into the conquest of land by plants.</title>
        <authorList>
            <person name="Rensing S."/>
            <person name="Lang D."/>
            <person name="Zimmer A."/>
            <person name="Terry A."/>
            <person name="Salamov A."/>
            <person name="Shapiro H."/>
            <person name="Nishiyama T."/>
            <person name="Perroud P.-F."/>
            <person name="Lindquist E."/>
            <person name="Kamisugi Y."/>
            <person name="Tanahashi T."/>
            <person name="Sakakibara K."/>
            <person name="Fujita T."/>
            <person name="Oishi K."/>
            <person name="Shin-I T."/>
            <person name="Kuroki Y."/>
            <person name="Toyoda A."/>
            <person name="Suzuki Y."/>
            <person name="Hashimoto A."/>
            <person name="Yamaguchi K."/>
            <person name="Sugano A."/>
            <person name="Kohara Y."/>
            <person name="Fujiyama A."/>
            <person name="Anterola A."/>
            <person name="Aoki S."/>
            <person name="Ashton N."/>
            <person name="Barbazuk W.B."/>
            <person name="Barker E."/>
            <person name="Bennetzen J."/>
            <person name="Bezanilla M."/>
            <person name="Blankenship R."/>
            <person name="Cho S.H."/>
            <person name="Dutcher S."/>
            <person name="Estelle M."/>
            <person name="Fawcett J.A."/>
            <person name="Gundlach H."/>
            <person name="Hanada K."/>
            <person name="Heyl A."/>
            <person name="Hicks K.A."/>
            <person name="Hugh J."/>
            <person name="Lohr M."/>
            <person name="Mayer K."/>
            <person name="Melkozernov A."/>
            <person name="Murata T."/>
            <person name="Nelson D."/>
            <person name="Pils B."/>
            <person name="Prigge M."/>
            <person name="Reiss B."/>
            <person name="Renner T."/>
            <person name="Rombauts S."/>
            <person name="Rushton P."/>
            <person name="Sanderfoot A."/>
            <person name="Schween G."/>
            <person name="Shiu S.-H."/>
            <person name="Stueber K."/>
            <person name="Theodoulou F.L."/>
            <person name="Tu H."/>
            <person name="Van de Peer Y."/>
            <person name="Verrier P.J."/>
            <person name="Waters E."/>
            <person name="Wood A."/>
            <person name="Yang L."/>
            <person name="Cove D."/>
            <person name="Cuming A."/>
            <person name="Hasebe M."/>
            <person name="Lucas S."/>
            <person name="Mishler D.B."/>
            <person name="Reski R."/>
            <person name="Grigoriev I."/>
            <person name="Quatrano R.S."/>
            <person name="Boore J.L."/>
        </authorList>
    </citation>
    <scope>NUCLEOTIDE SEQUENCE [LARGE SCALE GENOMIC DNA]</scope>
    <source>
        <strain evidence="2 3">cv. Gransden 2004</strain>
    </source>
</reference>
<reference evidence="2" key="3">
    <citation type="submission" date="2020-12" db="UniProtKB">
        <authorList>
            <consortium name="EnsemblPlants"/>
        </authorList>
    </citation>
    <scope>IDENTIFICATION</scope>
</reference>
<reference evidence="1 3" key="2">
    <citation type="journal article" date="2018" name="Plant J.">
        <title>The Physcomitrella patens chromosome-scale assembly reveals moss genome structure and evolution.</title>
        <authorList>
            <person name="Lang D."/>
            <person name="Ullrich K.K."/>
            <person name="Murat F."/>
            <person name="Fuchs J."/>
            <person name="Jenkins J."/>
            <person name="Haas F.B."/>
            <person name="Piednoel M."/>
            <person name="Gundlach H."/>
            <person name="Van Bel M."/>
            <person name="Meyberg R."/>
            <person name="Vives C."/>
            <person name="Morata J."/>
            <person name="Symeonidi A."/>
            <person name="Hiss M."/>
            <person name="Muchero W."/>
            <person name="Kamisugi Y."/>
            <person name="Saleh O."/>
            <person name="Blanc G."/>
            <person name="Decker E.L."/>
            <person name="van Gessel N."/>
            <person name="Grimwood J."/>
            <person name="Hayes R.D."/>
            <person name="Graham S.W."/>
            <person name="Gunter L.E."/>
            <person name="McDaniel S.F."/>
            <person name="Hoernstein S.N.W."/>
            <person name="Larsson A."/>
            <person name="Li F.W."/>
            <person name="Perroud P.F."/>
            <person name="Phillips J."/>
            <person name="Ranjan P."/>
            <person name="Rokshar D.S."/>
            <person name="Rothfels C.J."/>
            <person name="Schneider L."/>
            <person name="Shu S."/>
            <person name="Stevenson D.W."/>
            <person name="Thummler F."/>
            <person name="Tillich M."/>
            <person name="Villarreal Aguilar J.C."/>
            <person name="Widiez T."/>
            <person name="Wong G.K."/>
            <person name="Wymore A."/>
            <person name="Zhang Y."/>
            <person name="Zimmer A.D."/>
            <person name="Quatrano R.S."/>
            <person name="Mayer K.F.X."/>
            <person name="Goodstein D."/>
            <person name="Casacuberta J.M."/>
            <person name="Vandepoele K."/>
            <person name="Reski R."/>
            <person name="Cuming A.C."/>
            <person name="Tuskan G.A."/>
            <person name="Maumus F."/>
            <person name="Salse J."/>
            <person name="Schmutz J."/>
            <person name="Rensing S.A."/>
        </authorList>
    </citation>
    <scope>NUCLEOTIDE SEQUENCE [LARGE SCALE GENOMIC DNA]</scope>
    <source>
        <strain evidence="2 3">cv. Gransden 2004</strain>
    </source>
</reference>
<proteinExistence type="predicted"/>
<organism evidence="1">
    <name type="scientific">Physcomitrium patens</name>
    <name type="common">Spreading-leaved earth moss</name>
    <name type="synonym">Physcomitrella patens</name>
    <dbReference type="NCBI Taxonomy" id="3218"/>
    <lineage>
        <taxon>Eukaryota</taxon>
        <taxon>Viridiplantae</taxon>
        <taxon>Streptophyta</taxon>
        <taxon>Embryophyta</taxon>
        <taxon>Bryophyta</taxon>
        <taxon>Bryophytina</taxon>
        <taxon>Bryopsida</taxon>
        <taxon>Funariidae</taxon>
        <taxon>Funariales</taxon>
        <taxon>Funariaceae</taxon>
        <taxon>Physcomitrium</taxon>
    </lineage>
</organism>
<dbReference type="AlphaFoldDB" id="A0A2K1KHK0"/>
<dbReference type="EMBL" id="ABEU02000006">
    <property type="protein sequence ID" value="PNR53260.1"/>
    <property type="molecule type" value="Genomic_DNA"/>
</dbReference>
<dbReference type="Proteomes" id="UP000006727">
    <property type="component" value="Chromosome 6"/>
</dbReference>
<gene>
    <name evidence="1" type="ORF">PHYPA_009636</name>
</gene>
<evidence type="ECO:0000313" key="2">
    <source>
        <dbReference type="EnsemblPlants" id="Pp3c6_29358V3.1"/>
    </source>
</evidence>
<evidence type="ECO:0000313" key="3">
    <source>
        <dbReference type="Proteomes" id="UP000006727"/>
    </source>
</evidence>
<dbReference type="EnsemblPlants" id="Pp3c6_29358V3.1">
    <property type="protein sequence ID" value="Pp3c6_29358V3.1"/>
    <property type="gene ID" value="Pp3c6_29358"/>
</dbReference>
<sequence>MVMKCGALQPQARKRMFLFPTVTTKKHCLRNQAPHKRPTPRCDSKTTFAALTEHIHPIDSYDYSSRLVGVRGINQSGCSRASKATIALCERRGSDTLREAVGMIDNFA</sequence>
<accession>A0A2K1KHK0</accession>
<name>A0A2K1KHK0_PHYPA</name>
<evidence type="ECO:0000313" key="1">
    <source>
        <dbReference type="EMBL" id="PNR53260.1"/>
    </source>
</evidence>